<reference evidence="1 2" key="1">
    <citation type="journal article" date="2014" name="PLoS Genet.">
        <title>Phylogenetically driven sequencing of extremely halophilic archaea reveals strategies for static and dynamic osmo-response.</title>
        <authorList>
            <person name="Becker E.A."/>
            <person name="Seitzer P.M."/>
            <person name="Tritt A."/>
            <person name="Larsen D."/>
            <person name="Krusor M."/>
            <person name="Yao A.I."/>
            <person name="Wu D."/>
            <person name="Madern D."/>
            <person name="Eisen J.A."/>
            <person name="Darling A.E."/>
            <person name="Facciotti M.T."/>
        </authorList>
    </citation>
    <scope>NUCLEOTIDE SEQUENCE [LARGE SCALE GENOMIC DNA]</scope>
    <source>
        <strain evidence="1 2">DSM 12281</strain>
    </source>
</reference>
<accession>M0AEM6</accession>
<dbReference type="EMBL" id="AOIL01000012">
    <property type="protein sequence ID" value="ELY95793.1"/>
    <property type="molecule type" value="Genomic_DNA"/>
</dbReference>
<gene>
    <name evidence="1" type="ORF">C484_02329</name>
</gene>
<sequence length="61" mass="7005">MHSQDDIRDRLKEMQRAMESCDYYDPRASVLRGRIEALEWVLASSSADNEEPSESTRAADD</sequence>
<dbReference type="AlphaFoldDB" id="M0AEM6"/>
<evidence type="ECO:0000313" key="1">
    <source>
        <dbReference type="EMBL" id="ELY95793.1"/>
    </source>
</evidence>
<dbReference type="OrthoDB" id="167725at2157"/>
<protein>
    <submittedName>
        <fullName evidence="1">Uncharacterized protein</fullName>
    </submittedName>
</protein>
<comment type="caution">
    <text evidence="1">The sequence shown here is derived from an EMBL/GenBank/DDBJ whole genome shotgun (WGS) entry which is preliminary data.</text>
</comment>
<organism evidence="1 2">
    <name type="scientific">Natrialba taiwanensis DSM 12281</name>
    <dbReference type="NCBI Taxonomy" id="1230458"/>
    <lineage>
        <taxon>Archaea</taxon>
        <taxon>Methanobacteriati</taxon>
        <taxon>Methanobacteriota</taxon>
        <taxon>Stenosarchaea group</taxon>
        <taxon>Halobacteria</taxon>
        <taxon>Halobacteriales</taxon>
        <taxon>Natrialbaceae</taxon>
        <taxon>Natrialba</taxon>
    </lineage>
</organism>
<dbReference type="Proteomes" id="UP000011648">
    <property type="component" value="Unassembled WGS sequence"/>
</dbReference>
<dbReference type="RefSeq" id="WP_006824368.1">
    <property type="nucleotide sequence ID" value="NZ_AOIL01000012.1"/>
</dbReference>
<name>M0AEM6_9EURY</name>
<evidence type="ECO:0000313" key="2">
    <source>
        <dbReference type="Proteomes" id="UP000011648"/>
    </source>
</evidence>
<proteinExistence type="predicted"/>
<dbReference type="PATRIC" id="fig|1230458.4.peg.455"/>
<dbReference type="STRING" id="1230458.C484_02329"/>
<keyword evidence="2" id="KW-1185">Reference proteome</keyword>